<protein>
    <submittedName>
        <fullName evidence="4">Uncharacterized protein</fullName>
    </submittedName>
</protein>
<dbReference type="VEuPathDB" id="MicrosporidiaDB:AEWD_091960"/>
<feature type="region of interest" description="Disordered" evidence="2">
    <location>
        <begin position="87"/>
        <end position="117"/>
    </location>
</feature>
<gene>
    <name evidence="4" type="ORF">ECU09_1880</name>
</gene>
<evidence type="ECO:0000256" key="2">
    <source>
        <dbReference type="SAM" id="MobiDB-lite"/>
    </source>
</evidence>
<feature type="coiled-coil region" evidence="1">
    <location>
        <begin position="249"/>
        <end position="402"/>
    </location>
</feature>
<evidence type="ECO:0000313" key="4">
    <source>
        <dbReference type="EMBL" id="AGE96319.1"/>
    </source>
</evidence>
<feature type="chain" id="PRO_5004015244" evidence="3">
    <location>
        <begin position="19"/>
        <end position="414"/>
    </location>
</feature>
<dbReference type="VEuPathDB" id="MicrosporidiaDB:M970_091920"/>
<keyword evidence="1" id="KW-0175">Coiled coil</keyword>
<accession>M1JLB4</accession>
<reference evidence="4" key="1">
    <citation type="journal article" date="2013" name="Eukaryot. Cell">
        <title>Extremely Reduced Levels of Heterozygosity in the Vertebrate Pathogen Encephalitozoon cuniculi.</title>
        <authorList>
            <person name="Selman M."/>
            <person name="Sak B."/>
            <person name="Kvac M."/>
            <person name="Farinelli L."/>
            <person name="Weiss L.M."/>
            <person name="Corradi N."/>
        </authorList>
    </citation>
    <scope>NUCLEOTIDE SEQUENCE</scope>
</reference>
<dbReference type="EMBL" id="KC513616">
    <property type="protein sequence ID" value="AGE96319.1"/>
    <property type="molecule type" value="Genomic_DNA"/>
</dbReference>
<evidence type="ECO:0000256" key="1">
    <source>
        <dbReference type="SAM" id="Coils"/>
    </source>
</evidence>
<sequence>MIAIMVLMQLCISKIVVVDDLGVTDKQNRDPDIARKVMNVLGGTIKNSRDTVLLSNSKGTKRIVGDDENASSAYDRGSQGEAKLFAKTNDDNKTNGRETHLRPSPSKPEYTGRPTQNLQVEDPVPEIGRGYQESSLLNPLHARSLFNGDDQQIQGRNMYERPSMQSYDPENLLTPYDSNQGKYIPFSFGGTGDSFTGAPGYTEAPLEDRMGFGMGGNRNLSDEARARKSFIILKMAQSKQKESMLQSSIDKLLQDIDQVAEKIQDTQKMKDGMMSRLHTKKNHLRNLQINIKEVEVQRGRTLALIRLSRNELLKLSKMIDDQRSKLALLEDEEKIFSDRIKKYDEEYDVGNRELQLDETRTEEIKRSIEELERMYNVLKIRNNELLNERNKESAIRNKLEMEVERFDRSAIDFI</sequence>
<feature type="compositionally biased region" description="Basic and acidic residues" evidence="2">
    <location>
        <begin position="88"/>
        <end position="101"/>
    </location>
</feature>
<proteinExistence type="predicted"/>
<organism evidence="4">
    <name type="scientific">Encephalitozoon cuniculi</name>
    <name type="common">Microsporidian parasite</name>
    <dbReference type="NCBI Taxonomy" id="6035"/>
    <lineage>
        <taxon>Eukaryota</taxon>
        <taxon>Fungi</taxon>
        <taxon>Fungi incertae sedis</taxon>
        <taxon>Microsporidia</taxon>
        <taxon>Unikaryonidae</taxon>
        <taxon>Encephalitozoon</taxon>
    </lineage>
</organism>
<dbReference type="VEuPathDB" id="MicrosporidiaDB:AEWR_091920"/>
<name>M1JLB4_ENCCN</name>
<dbReference type="VEuPathDB" id="MicrosporidiaDB:ECU09_1880"/>
<feature type="signal peptide" evidence="3">
    <location>
        <begin position="1"/>
        <end position="18"/>
    </location>
</feature>
<dbReference type="AlphaFoldDB" id="M1JLB4"/>
<evidence type="ECO:0000256" key="3">
    <source>
        <dbReference type="SAM" id="SignalP"/>
    </source>
</evidence>
<dbReference type="VEuPathDB" id="MicrosporidiaDB:AEWQ_091940"/>
<keyword evidence="3" id="KW-0732">Signal</keyword>